<proteinExistence type="predicted"/>
<evidence type="ECO:0000256" key="1">
    <source>
        <dbReference type="SAM" id="MobiDB-lite"/>
    </source>
</evidence>
<comment type="caution">
    <text evidence="2">The sequence shown here is derived from an EMBL/GenBank/DDBJ whole genome shotgun (WGS) entry which is preliminary data.</text>
</comment>
<evidence type="ECO:0000313" key="2">
    <source>
        <dbReference type="EMBL" id="TVP80791.1"/>
    </source>
</evidence>
<feature type="compositionally biased region" description="Polar residues" evidence="1">
    <location>
        <begin position="31"/>
        <end position="41"/>
    </location>
</feature>
<feature type="region of interest" description="Disordered" evidence="1">
    <location>
        <begin position="22"/>
        <end position="45"/>
    </location>
</feature>
<sequence>MNKAETGGRLWNKEIGRYRRTQCQPEAPPRQSWSEVSSGQHQIKENCPRHSGTVFVIKLFAADRLPFSAFHSRPVKACFFQ</sequence>
<gene>
    <name evidence="2" type="ORF">EA344_13450</name>
</gene>
<dbReference type="AlphaFoldDB" id="A0A651DIG8"/>
<organism evidence="2">
    <name type="scientific">Alkalicoccus sp</name>
    <dbReference type="NCBI Taxonomy" id="2005376"/>
    <lineage>
        <taxon>Bacteria</taxon>
        <taxon>Bacillati</taxon>
        <taxon>Bacillota</taxon>
        <taxon>Bacilli</taxon>
        <taxon>Bacillales</taxon>
        <taxon>Bacillaceae</taxon>
        <taxon>Alkalicoccus</taxon>
    </lineage>
</organism>
<dbReference type="EMBL" id="REBZ01000220">
    <property type="protein sequence ID" value="TVP80791.1"/>
    <property type="molecule type" value="Genomic_DNA"/>
</dbReference>
<accession>A0A651DIG8</accession>
<name>A0A651DIG8_9BACI</name>
<protein>
    <submittedName>
        <fullName evidence="2">Uncharacterized protein</fullName>
    </submittedName>
</protein>
<reference evidence="2" key="1">
    <citation type="submission" date="2018-10" db="EMBL/GenBank/DDBJ databases">
        <title>Metagenomes of soda lake microbial mats from the interior of British Columbia, Canada.</title>
        <authorList>
            <person name="Zorz J.K."/>
            <person name="Sharp C."/>
            <person name="Kleiner M."/>
            <person name="Dong X."/>
            <person name="Strous M."/>
        </authorList>
    </citation>
    <scope>NUCLEOTIDE SEQUENCE</scope>
    <source>
        <strain evidence="2">LCM1.Bin51</strain>
    </source>
</reference>